<dbReference type="GO" id="GO:0000272">
    <property type="term" value="P:polysaccharide catabolic process"/>
    <property type="evidence" value="ECO:0007669"/>
    <property type="project" value="UniProtKB-KW"/>
</dbReference>
<comment type="similarity">
    <text evidence="8">Belongs to the glycosyl hydrolase 18 family.</text>
</comment>
<evidence type="ECO:0000256" key="4">
    <source>
        <dbReference type="ARBA" id="ARBA00023277"/>
    </source>
</evidence>
<gene>
    <name evidence="12" type="ORF">FISHEDRAFT_44708</name>
</gene>
<dbReference type="InterPro" id="IPR001579">
    <property type="entry name" value="Glyco_hydro_18_chit_AS"/>
</dbReference>
<name>A0A0D7ABF1_9AGAR</name>
<dbReference type="PANTHER" id="PTHR11177:SF317">
    <property type="entry name" value="CHITINASE 12-RELATED"/>
    <property type="match status" value="1"/>
</dbReference>
<dbReference type="InterPro" id="IPR050314">
    <property type="entry name" value="Glycosyl_Hydrlase_18"/>
</dbReference>
<dbReference type="SUPFAM" id="SSF51055">
    <property type="entry name" value="Carbohydrate binding domain"/>
    <property type="match status" value="1"/>
</dbReference>
<evidence type="ECO:0000259" key="11">
    <source>
        <dbReference type="PROSITE" id="PS51910"/>
    </source>
</evidence>
<evidence type="ECO:0000256" key="10">
    <source>
        <dbReference type="SAM" id="SignalP"/>
    </source>
</evidence>
<keyword evidence="13" id="KW-1185">Reference proteome</keyword>
<dbReference type="OrthoDB" id="76388at2759"/>
<comment type="catalytic activity">
    <reaction evidence="1">
        <text>Random endo-hydrolysis of N-acetyl-beta-D-glucosaminide (1-&gt;4)-beta-linkages in chitin and chitodextrins.</text>
        <dbReference type="EC" id="3.2.1.14"/>
    </reaction>
</comment>
<dbReference type="SMART" id="SM00636">
    <property type="entry name" value="Glyco_18"/>
    <property type="match status" value="1"/>
</dbReference>
<accession>A0A0D7ABF1</accession>
<proteinExistence type="inferred from homology"/>
<feature type="region of interest" description="Disordered" evidence="9">
    <location>
        <begin position="434"/>
        <end position="468"/>
    </location>
</feature>
<evidence type="ECO:0000313" key="12">
    <source>
        <dbReference type="EMBL" id="KIY47749.1"/>
    </source>
</evidence>
<feature type="compositionally biased region" description="Low complexity" evidence="9">
    <location>
        <begin position="439"/>
        <end position="463"/>
    </location>
</feature>
<evidence type="ECO:0000256" key="2">
    <source>
        <dbReference type="ARBA" id="ARBA00022801"/>
    </source>
</evidence>
<evidence type="ECO:0000256" key="9">
    <source>
        <dbReference type="SAM" id="MobiDB-lite"/>
    </source>
</evidence>
<dbReference type="Gene3D" id="3.20.20.80">
    <property type="entry name" value="Glycosidases"/>
    <property type="match status" value="2"/>
</dbReference>
<dbReference type="SMART" id="SM00495">
    <property type="entry name" value="ChtBD3"/>
    <property type="match status" value="1"/>
</dbReference>
<dbReference type="GO" id="GO:0008843">
    <property type="term" value="F:endochitinase activity"/>
    <property type="evidence" value="ECO:0007669"/>
    <property type="project" value="UniProtKB-EC"/>
</dbReference>
<sequence>MALLSLVSIFLLNALVGATQVMHRPDDYRHSSYGYSAGMNSANKQGPYKAQDDSTGYVSSAYFANWDIYGADFIPTDINVTILSHIYYAFANVDADTGEISLTDLYADTEIHFDGDSWDEPGNNLYGCLKQMYLFKLANHNLKVLLSIGGYTYSQEGNFDFVTNSTSRTTFVQNAVQFVENYGLDGVDIDYEYPASTDQGQGFADLLTELRTAFDELATNKSDTVPYQITVAVSAGSANYEYLVVPQMDEAVTYWNLMAYDYAGSWLTWTDNQANLYGGARTGVSTDKAIKWYVSEGATISKINMGIPLYGRVFEDTDGLGDSYDGVRAFYLVFLIPSSPYAGATIYENFTDVTSYSYDPTTLELVSYDVPDIVAVKAQYMITNGMAGSMFWELSTDKTGNDSLVGVVAGVLGTLDQTQNHIDYPDSEWDNIANNMGESTSTTTSASSTSTSVTSTATSTTTSGSDPCSGVSTWSSTATYVGGDTAVYDNYLWTAKWWTYGDVPGGAGQFCLLLLKTANILTGFSWSVGADSRMWFVCSPLSSDGDRPAASRNETPPGHTLNFKLNIYF</sequence>
<dbReference type="Gene3D" id="2.10.10.20">
    <property type="entry name" value="Carbohydrate-binding module superfamily 5/12"/>
    <property type="match status" value="1"/>
</dbReference>
<feature type="domain" description="GH18" evidence="11">
    <location>
        <begin position="57"/>
        <end position="415"/>
    </location>
</feature>
<feature type="signal peptide" evidence="10">
    <location>
        <begin position="1"/>
        <end position="18"/>
    </location>
</feature>
<keyword evidence="4" id="KW-0119">Carbohydrate metabolism</keyword>
<dbReference type="Pfam" id="PF00704">
    <property type="entry name" value="Glyco_hydro_18"/>
    <property type="match status" value="1"/>
</dbReference>
<dbReference type="InterPro" id="IPR017853">
    <property type="entry name" value="GH"/>
</dbReference>
<dbReference type="InterPro" id="IPR003610">
    <property type="entry name" value="CBM5/12"/>
</dbReference>
<reference evidence="12 13" key="1">
    <citation type="journal article" date="2015" name="Fungal Genet. Biol.">
        <title>Evolution of novel wood decay mechanisms in Agaricales revealed by the genome sequences of Fistulina hepatica and Cylindrobasidium torrendii.</title>
        <authorList>
            <person name="Floudas D."/>
            <person name="Held B.W."/>
            <person name="Riley R."/>
            <person name="Nagy L.G."/>
            <person name="Koehler G."/>
            <person name="Ransdell A.S."/>
            <person name="Younus H."/>
            <person name="Chow J."/>
            <person name="Chiniquy J."/>
            <person name="Lipzen A."/>
            <person name="Tritt A."/>
            <person name="Sun H."/>
            <person name="Haridas S."/>
            <person name="LaButti K."/>
            <person name="Ohm R.A."/>
            <person name="Kues U."/>
            <person name="Blanchette R.A."/>
            <person name="Grigoriev I.V."/>
            <person name="Minto R.E."/>
            <person name="Hibbett D.S."/>
        </authorList>
    </citation>
    <scope>NUCLEOTIDE SEQUENCE [LARGE SCALE GENOMIC DNA]</scope>
    <source>
        <strain evidence="12 13">ATCC 64428</strain>
    </source>
</reference>
<evidence type="ECO:0000256" key="1">
    <source>
        <dbReference type="ARBA" id="ARBA00000822"/>
    </source>
</evidence>
<dbReference type="InterPro" id="IPR001223">
    <property type="entry name" value="Glyco_hydro18_cat"/>
</dbReference>
<keyword evidence="2 7" id="KW-0378">Hydrolase</keyword>
<dbReference type="EMBL" id="KN881929">
    <property type="protein sequence ID" value="KIY47749.1"/>
    <property type="molecule type" value="Genomic_DNA"/>
</dbReference>
<dbReference type="PROSITE" id="PS01095">
    <property type="entry name" value="GH18_1"/>
    <property type="match status" value="1"/>
</dbReference>
<keyword evidence="10" id="KW-0732">Signal</keyword>
<evidence type="ECO:0000256" key="8">
    <source>
        <dbReference type="RuleBase" id="RU004453"/>
    </source>
</evidence>
<evidence type="ECO:0000313" key="13">
    <source>
        <dbReference type="Proteomes" id="UP000054144"/>
    </source>
</evidence>
<dbReference type="PANTHER" id="PTHR11177">
    <property type="entry name" value="CHITINASE"/>
    <property type="match status" value="1"/>
</dbReference>
<dbReference type="AlphaFoldDB" id="A0A0D7ABF1"/>
<dbReference type="GO" id="GO:0005576">
    <property type="term" value="C:extracellular region"/>
    <property type="evidence" value="ECO:0007669"/>
    <property type="project" value="InterPro"/>
</dbReference>
<dbReference type="CDD" id="cd06548">
    <property type="entry name" value="GH18_chitinase"/>
    <property type="match status" value="1"/>
</dbReference>
<dbReference type="InterPro" id="IPR036573">
    <property type="entry name" value="CBM_sf_5/12"/>
</dbReference>
<keyword evidence="5 7" id="KW-0326">Glycosidase</keyword>
<dbReference type="CDD" id="cd12215">
    <property type="entry name" value="ChiC_BD"/>
    <property type="match status" value="1"/>
</dbReference>
<evidence type="ECO:0000256" key="5">
    <source>
        <dbReference type="ARBA" id="ARBA00023295"/>
    </source>
</evidence>
<keyword evidence="3" id="KW-0146">Chitin degradation</keyword>
<protein>
    <submittedName>
        <fullName evidence="12">Glycoside hydrolase family 18 protein</fullName>
    </submittedName>
</protein>
<organism evidence="12 13">
    <name type="scientific">Fistulina hepatica ATCC 64428</name>
    <dbReference type="NCBI Taxonomy" id="1128425"/>
    <lineage>
        <taxon>Eukaryota</taxon>
        <taxon>Fungi</taxon>
        <taxon>Dikarya</taxon>
        <taxon>Basidiomycota</taxon>
        <taxon>Agaricomycotina</taxon>
        <taxon>Agaricomycetes</taxon>
        <taxon>Agaricomycetidae</taxon>
        <taxon>Agaricales</taxon>
        <taxon>Fistulinaceae</taxon>
        <taxon>Fistulina</taxon>
    </lineage>
</organism>
<evidence type="ECO:0000256" key="6">
    <source>
        <dbReference type="ARBA" id="ARBA00023326"/>
    </source>
</evidence>
<dbReference type="GO" id="GO:0030246">
    <property type="term" value="F:carbohydrate binding"/>
    <property type="evidence" value="ECO:0007669"/>
    <property type="project" value="InterPro"/>
</dbReference>
<dbReference type="SUPFAM" id="SSF51445">
    <property type="entry name" value="(Trans)glycosidases"/>
    <property type="match status" value="1"/>
</dbReference>
<dbReference type="Proteomes" id="UP000054144">
    <property type="component" value="Unassembled WGS sequence"/>
</dbReference>
<feature type="chain" id="PRO_5002316084" evidence="10">
    <location>
        <begin position="19"/>
        <end position="569"/>
    </location>
</feature>
<dbReference type="GO" id="GO:0008061">
    <property type="term" value="F:chitin binding"/>
    <property type="evidence" value="ECO:0007669"/>
    <property type="project" value="InterPro"/>
</dbReference>
<evidence type="ECO:0000256" key="7">
    <source>
        <dbReference type="RuleBase" id="RU000489"/>
    </source>
</evidence>
<keyword evidence="6" id="KW-0624">Polysaccharide degradation</keyword>
<evidence type="ECO:0000256" key="3">
    <source>
        <dbReference type="ARBA" id="ARBA00023024"/>
    </source>
</evidence>
<dbReference type="GO" id="GO:0006032">
    <property type="term" value="P:chitin catabolic process"/>
    <property type="evidence" value="ECO:0007669"/>
    <property type="project" value="UniProtKB-KW"/>
</dbReference>
<dbReference type="InterPro" id="IPR011583">
    <property type="entry name" value="Chitinase_II/V-like_cat"/>
</dbReference>
<dbReference type="PROSITE" id="PS51910">
    <property type="entry name" value="GH18_2"/>
    <property type="match status" value="1"/>
</dbReference>